<feature type="transmembrane region" description="Helical" evidence="10">
    <location>
        <begin position="191"/>
        <end position="216"/>
    </location>
</feature>
<keyword evidence="8" id="KW-0406">Ion transport</keyword>
<dbReference type="PANTHER" id="PTHR32024">
    <property type="entry name" value="TRK SYSTEM POTASSIUM UPTAKE PROTEIN TRKG-RELATED"/>
    <property type="match status" value="1"/>
</dbReference>
<sequence>MIELLKPEQVLVIAFIIMIAIGTVLLSLPVATGNGQPLPFLDALFTSTSAVCVTGLVVADTATTFSTFGEMVIILLVQIGGLGITTVTTFFALMLGKKIGVKERLILRQAFNMLDMQGVVNLVLKVIVITLIIETLGFVCLSFIFVPDWGWKTGLYFAFYHSISAYNNGGFDLFGHVEEFSSLTQYIDNPWIILVISALLLLGSIGFIVVLEMINYPRRRRLSLHTKVVLTMTGLLIVIGTIVILLIEWDNPATLGLLSIKDKLVVSFFHAVTPRSGGFTLVSIEQMHPVTQFFTILLMFVGAAPNSTGGGIKVTTFAIILLAVWAMMRGNRHVVAYRRRIPVDQVYKALTVTVTFMALVIILTMLLMITEHTDILKAMFEAVSSFGTVGLSMGLTPELGGIGKITVIIAMFAGRLGPITLAVAIARNIDPPPFSYPEERPLIG</sequence>
<feature type="transmembrane region" description="Helical" evidence="10">
    <location>
        <begin position="38"/>
        <end position="59"/>
    </location>
</feature>
<gene>
    <name evidence="11" type="ORF">H2C83_13885</name>
</gene>
<name>A0A7W1XUT9_9BACL</name>
<dbReference type="PANTHER" id="PTHR32024:SF1">
    <property type="entry name" value="KTR SYSTEM POTASSIUM UPTAKE PROTEIN B"/>
    <property type="match status" value="1"/>
</dbReference>
<dbReference type="GO" id="GO:0005886">
    <property type="term" value="C:plasma membrane"/>
    <property type="evidence" value="ECO:0007669"/>
    <property type="project" value="UniProtKB-SubCell"/>
</dbReference>
<keyword evidence="2" id="KW-0813">Transport</keyword>
<evidence type="ECO:0000313" key="11">
    <source>
        <dbReference type="EMBL" id="MBA4603385.1"/>
    </source>
</evidence>
<dbReference type="Pfam" id="PF02386">
    <property type="entry name" value="TrkH"/>
    <property type="match status" value="1"/>
</dbReference>
<keyword evidence="6" id="KW-0630">Potassium</keyword>
<keyword evidence="3" id="KW-1003">Cell membrane</keyword>
<feature type="transmembrane region" description="Helical" evidence="10">
    <location>
        <begin position="122"/>
        <end position="146"/>
    </location>
</feature>
<proteinExistence type="predicted"/>
<organism evidence="11 12">
    <name type="scientific">Thermoactinomyces mirandus</name>
    <dbReference type="NCBI Taxonomy" id="2756294"/>
    <lineage>
        <taxon>Bacteria</taxon>
        <taxon>Bacillati</taxon>
        <taxon>Bacillota</taxon>
        <taxon>Bacilli</taxon>
        <taxon>Bacillales</taxon>
        <taxon>Thermoactinomycetaceae</taxon>
        <taxon>Thermoactinomyces</taxon>
    </lineage>
</organism>
<evidence type="ECO:0000256" key="6">
    <source>
        <dbReference type="ARBA" id="ARBA00022958"/>
    </source>
</evidence>
<evidence type="ECO:0000256" key="2">
    <source>
        <dbReference type="ARBA" id="ARBA00022448"/>
    </source>
</evidence>
<dbReference type="InterPro" id="IPR004772">
    <property type="entry name" value="TrkH"/>
</dbReference>
<dbReference type="InterPro" id="IPR003445">
    <property type="entry name" value="Cat_transpt"/>
</dbReference>
<feature type="transmembrane region" description="Helical" evidence="10">
    <location>
        <begin position="349"/>
        <end position="369"/>
    </location>
</feature>
<dbReference type="NCBIfam" id="TIGR00933">
    <property type="entry name" value="2a38"/>
    <property type="match status" value="1"/>
</dbReference>
<evidence type="ECO:0000256" key="3">
    <source>
        <dbReference type="ARBA" id="ARBA00022475"/>
    </source>
</evidence>
<dbReference type="Proteomes" id="UP000538292">
    <property type="component" value="Unassembled WGS sequence"/>
</dbReference>
<feature type="transmembrane region" description="Helical" evidence="10">
    <location>
        <begin position="228"/>
        <end position="247"/>
    </location>
</feature>
<accession>A0A7W1XUT9</accession>
<comment type="subcellular location">
    <subcellularLocation>
        <location evidence="1">Cell membrane</location>
        <topology evidence="1">Multi-pass membrane protein</topology>
    </subcellularLocation>
</comment>
<comment type="caution">
    <text evidence="11">The sequence shown here is derived from an EMBL/GenBank/DDBJ whole genome shotgun (WGS) entry which is preliminary data.</text>
</comment>
<keyword evidence="7 10" id="KW-1133">Transmembrane helix</keyword>
<keyword evidence="9 10" id="KW-0472">Membrane</keyword>
<dbReference type="RefSeq" id="WP_181741860.1">
    <property type="nucleotide sequence ID" value="NZ_JACEOL010000050.1"/>
</dbReference>
<evidence type="ECO:0000256" key="10">
    <source>
        <dbReference type="SAM" id="Phobius"/>
    </source>
</evidence>
<reference evidence="11 12" key="1">
    <citation type="submission" date="2020-07" db="EMBL/GenBank/DDBJ databases">
        <title>Thermoactinomyces phylogeny.</title>
        <authorList>
            <person name="Dunlap C."/>
        </authorList>
    </citation>
    <scope>NUCLEOTIDE SEQUENCE [LARGE SCALE GENOMIC DNA]</scope>
    <source>
        <strain evidence="11 12">AMNI-1</strain>
    </source>
</reference>
<feature type="transmembrane region" description="Helical" evidence="10">
    <location>
        <begin position="375"/>
        <end position="395"/>
    </location>
</feature>
<feature type="transmembrane region" description="Helical" evidence="10">
    <location>
        <begin position="310"/>
        <end position="328"/>
    </location>
</feature>
<dbReference type="EMBL" id="JACEOL010000050">
    <property type="protein sequence ID" value="MBA4603385.1"/>
    <property type="molecule type" value="Genomic_DNA"/>
</dbReference>
<feature type="transmembrane region" description="Helical" evidence="10">
    <location>
        <begin position="12"/>
        <end position="31"/>
    </location>
</feature>
<evidence type="ECO:0000256" key="4">
    <source>
        <dbReference type="ARBA" id="ARBA00022538"/>
    </source>
</evidence>
<evidence type="ECO:0000256" key="5">
    <source>
        <dbReference type="ARBA" id="ARBA00022692"/>
    </source>
</evidence>
<keyword evidence="12" id="KW-1185">Reference proteome</keyword>
<evidence type="ECO:0000256" key="8">
    <source>
        <dbReference type="ARBA" id="ARBA00023065"/>
    </source>
</evidence>
<dbReference type="GO" id="GO:0015379">
    <property type="term" value="F:potassium:chloride symporter activity"/>
    <property type="evidence" value="ECO:0007669"/>
    <property type="project" value="InterPro"/>
</dbReference>
<evidence type="ECO:0000256" key="7">
    <source>
        <dbReference type="ARBA" id="ARBA00022989"/>
    </source>
</evidence>
<feature type="transmembrane region" description="Helical" evidence="10">
    <location>
        <begin position="407"/>
        <end position="426"/>
    </location>
</feature>
<dbReference type="AlphaFoldDB" id="A0A7W1XUT9"/>
<feature type="transmembrane region" description="Helical" evidence="10">
    <location>
        <begin position="71"/>
        <end position="95"/>
    </location>
</feature>
<evidence type="ECO:0000256" key="9">
    <source>
        <dbReference type="ARBA" id="ARBA00023136"/>
    </source>
</evidence>
<evidence type="ECO:0000313" key="12">
    <source>
        <dbReference type="Proteomes" id="UP000538292"/>
    </source>
</evidence>
<keyword evidence="5 10" id="KW-0812">Transmembrane</keyword>
<keyword evidence="4" id="KW-0633">Potassium transport</keyword>
<evidence type="ECO:0000256" key="1">
    <source>
        <dbReference type="ARBA" id="ARBA00004651"/>
    </source>
</evidence>
<protein>
    <submittedName>
        <fullName evidence="11">Trk family potassium uptake protein</fullName>
    </submittedName>
</protein>